<keyword evidence="2" id="KW-0812">Transmembrane</keyword>
<keyword evidence="2" id="KW-0472">Membrane</keyword>
<feature type="region of interest" description="Disordered" evidence="1">
    <location>
        <begin position="1"/>
        <end position="37"/>
    </location>
</feature>
<keyword evidence="4" id="KW-1185">Reference proteome</keyword>
<feature type="region of interest" description="Disordered" evidence="1">
    <location>
        <begin position="256"/>
        <end position="317"/>
    </location>
</feature>
<evidence type="ECO:0000313" key="3">
    <source>
        <dbReference type="EMBL" id="KZS89685.1"/>
    </source>
</evidence>
<evidence type="ECO:0000313" key="4">
    <source>
        <dbReference type="Proteomes" id="UP000076722"/>
    </source>
</evidence>
<sequence length="317" mass="35123">MSPRRNRFRRDQHAQRNHAKRPAHPDAPTPDVRFQDLTRGHEPSSVKIFKWLIIAVPILLLIVIFIRPPPPPPSQTYTEIGGSVPLLIDKPHPRPAHIPARLPRSINIPNETQLEASSPCADTKFVEWVEWPGTADADRDRRCQSESECQFPGIDGDDCGTSVCLFESVAAIPALLLFIRSIDGEGDEQKDLLCIKGPEVERLASRLLKSIHIEIERPFASGFSLQPPAKDVDTGPYNPRALKNHVSEAEPDIVPAHLHHPHRGRSGGSYAGDTEPLQDSNANPSPVSVASDEAIRLRSGEEVEGLEDRGDLRIEEE</sequence>
<feature type="compositionally biased region" description="Polar residues" evidence="1">
    <location>
        <begin position="277"/>
        <end position="288"/>
    </location>
</feature>
<feature type="transmembrane region" description="Helical" evidence="2">
    <location>
        <begin position="48"/>
        <end position="66"/>
    </location>
</feature>
<dbReference type="AlphaFoldDB" id="A0A164QIA6"/>
<gene>
    <name evidence="3" type="ORF">SISNIDRAFT_526645</name>
</gene>
<evidence type="ECO:0000256" key="1">
    <source>
        <dbReference type="SAM" id="MobiDB-lite"/>
    </source>
</evidence>
<dbReference type="Proteomes" id="UP000076722">
    <property type="component" value="Unassembled WGS sequence"/>
</dbReference>
<accession>A0A164QIA6</accession>
<organism evidence="3 4">
    <name type="scientific">Sistotremastrum niveocremeum HHB9708</name>
    <dbReference type="NCBI Taxonomy" id="1314777"/>
    <lineage>
        <taxon>Eukaryota</taxon>
        <taxon>Fungi</taxon>
        <taxon>Dikarya</taxon>
        <taxon>Basidiomycota</taxon>
        <taxon>Agaricomycotina</taxon>
        <taxon>Agaricomycetes</taxon>
        <taxon>Sistotremastrales</taxon>
        <taxon>Sistotremastraceae</taxon>
        <taxon>Sertulicium</taxon>
        <taxon>Sertulicium niveocremeum</taxon>
    </lineage>
</organism>
<reference evidence="3 4" key="1">
    <citation type="journal article" date="2016" name="Mol. Biol. Evol.">
        <title>Comparative Genomics of Early-Diverging Mushroom-Forming Fungi Provides Insights into the Origins of Lignocellulose Decay Capabilities.</title>
        <authorList>
            <person name="Nagy L.G."/>
            <person name="Riley R."/>
            <person name="Tritt A."/>
            <person name="Adam C."/>
            <person name="Daum C."/>
            <person name="Floudas D."/>
            <person name="Sun H."/>
            <person name="Yadav J.S."/>
            <person name="Pangilinan J."/>
            <person name="Larsson K.H."/>
            <person name="Matsuura K."/>
            <person name="Barry K."/>
            <person name="Labutti K."/>
            <person name="Kuo R."/>
            <person name="Ohm R.A."/>
            <person name="Bhattacharya S.S."/>
            <person name="Shirouzu T."/>
            <person name="Yoshinaga Y."/>
            <person name="Martin F.M."/>
            <person name="Grigoriev I.V."/>
            <person name="Hibbett D.S."/>
        </authorList>
    </citation>
    <scope>NUCLEOTIDE SEQUENCE [LARGE SCALE GENOMIC DNA]</scope>
    <source>
        <strain evidence="3 4">HHB9708</strain>
    </source>
</reference>
<protein>
    <submittedName>
        <fullName evidence="3">Uncharacterized protein</fullName>
    </submittedName>
</protein>
<feature type="compositionally biased region" description="Basic and acidic residues" evidence="1">
    <location>
        <begin position="293"/>
        <end position="317"/>
    </location>
</feature>
<name>A0A164QIA6_9AGAM</name>
<dbReference type="EMBL" id="KV419426">
    <property type="protein sequence ID" value="KZS89685.1"/>
    <property type="molecule type" value="Genomic_DNA"/>
</dbReference>
<keyword evidence="2" id="KW-1133">Transmembrane helix</keyword>
<proteinExistence type="predicted"/>
<evidence type="ECO:0000256" key="2">
    <source>
        <dbReference type="SAM" id="Phobius"/>
    </source>
</evidence>